<dbReference type="EMBL" id="AAGBKY010000024">
    <property type="protein sequence ID" value="EBO0040215.1"/>
    <property type="molecule type" value="Genomic_DNA"/>
</dbReference>
<sequence length="146" mass="16233">EGRRNLNVSNEAEPFLDYSYFLGFTEPYLDGWVMDPTRAIEGVLDNLSLTAAMPIQTFLSQLAELLPMLDGGAYRQQVEPMISADNWQPLEKHMISAALSQALLRLELTMQLVFTTRSDDLDAMVLQAPDGSLRRISTVSPGGARK</sequence>
<proteinExistence type="predicted"/>
<gene>
    <name evidence="1" type="ORF">DSQ25_23840</name>
</gene>
<protein>
    <submittedName>
        <fullName evidence="1">Uncharacterized protein</fullName>
    </submittedName>
</protein>
<dbReference type="NCBIfam" id="NF041064">
    <property type="entry name" value="DpdG"/>
    <property type="match status" value="1"/>
</dbReference>
<comment type="caution">
    <text evidence="1">The sequence shown here is derived from an EMBL/GenBank/DDBJ whole genome shotgun (WGS) entry which is preliminary data.</text>
</comment>
<dbReference type="AlphaFoldDB" id="A0A5T9JA36"/>
<dbReference type="InterPro" id="IPR049812">
    <property type="entry name" value="DpdG-like"/>
</dbReference>
<reference evidence="1" key="1">
    <citation type="submission" date="2018-07" db="EMBL/GenBank/DDBJ databases">
        <authorList>
            <consortium name="PulseNet: The National Subtyping Network for Foodborne Disease Surveillance"/>
            <person name="Tarr C.L."/>
            <person name="Trees E."/>
            <person name="Katz L.S."/>
            <person name="Carleton-Romer H.A."/>
            <person name="Stroika S."/>
            <person name="Kucerova Z."/>
            <person name="Roache K.F."/>
            <person name="Sabol A.L."/>
            <person name="Besser J."/>
            <person name="Gerner-Smidt P."/>
        </authorList>
    </citation>
    <scope>NUCLEOTIDE SEQUENCE</scope>
    <source>
        <strain evidence="1">PNUSAS045338</strain>
    </source>
</reference>
<organism evidence="1">
    <name type="scientific">Salmonella enterica</name>
    <name type="common">Salmonella choleraesuis</name>
    <dbReference type="NCBI Taxonomy" id="28901"/>
    <lineage>
        <taxon>Bacteria</taxon>
        <taxon>Pseudomonadati</taxon>
        <taxon>Pseudomonadota</taxon>
        <taxon>Gammaproteobacteria</taxon>
        <taxon>Enterobacterales</taxon>
        <taxon>Enterobacteriaceae</taxon>
        <taxon>Salmonella</taxon>
    </lineage>
</organism>
<name>A0A5T9JA36_SALER</name>
<feature type="non-terminal residue" evidence="1">
    <location>
        <position position="1"/>
    </location>
</feature>
<accession>A0A5T9JA36</accession>
<evidence type="ECO:0000313" key="1">
    <source>
        <dbReference type="EMBL" id="EBO0040215.1"/>
    </source>
</evidence>